<dbReference type="PANTHER" id="PTHR45852">
    <property type="entry name" value="SER/THR-PROTEIN KINASE RIO2"/>
    <property type="match status" value="1"/>
</dbReference>
<evidence type="ECO:0000256" key="8">
    <source>
        <dbReference type="ARBA" id="ARBA00022777"/>
    </source>
</evidence>
<protein>
    <recommendedName>
        <fullName evidence="3">non-specific serine/threonine protein kinase</fullName>
        <ecNumber evidence="3">2.7.11.1</ecNumber>
    </recommendedName>
</protein>
<dbReference type="Pfam" id="PF09202">
    <property type="entry name" value="Rio2_N"/>
    <property type="match status" value="1"/>
</dbReference>
<dbReference type="InterPro" id="IPR000719">
    <property type="entry name" value="Prot_kinase_dom"/>
</dbReference>
<dbReference type="SUPFAM" id="SSF46785">
    <property type="entry name" value="Winged helix' DNA-binding domain"/>
    <property type="match status" value="1"/>
</dbReference>
<accession>A0A0W8F0Y8</accession>
<evidence type="ECO:0000256" key="4">
    <source>
        <dbReference type="ARBA" id="ARBA00022527"/>
    </source>
</evidence>
<dbReference type="Gene3D" id="1.10.10.10">
    <property type="entry name" value="Winged helix-like DNA-binding domain superfamily/Winged helix DNA-binding domain"/>
    <property type="match status" value="1"/>
</dbReference>
<keyword evidence="8 14" id="KW-0418">Kinase</keyword>
<keyword evidence="7" id="KW-0547">Nucleotide-binding</keyword>
<dbReference type="Pfam" id="PF01163">
    <property type="entry name" value="RIO1"/>
    <property type="match status" value="1"/>
</dbReference>
<comment type="caution">
    <text evidence="14">The sequence shown here is derived from an EMBL/GenBank/DDBJ whole genome shotgun (WGS) entry which is preliminary data.</text>
</comment>
<dbReference type="InterPro" id="IPR036390">
    <property type="entry name" value="WH_DNA-bd_sf"/>
</dbReference>
<dbReference type="InterPro" id="IPR030484">
    <property type="entry name" value="Rio2"/>
</dbReference>
<dbReference type="CDD" id="cd05144">
    <property type="entry name" value="RIO2_C"/>
    <property type="match status" value="1"/>
</dbReference>
<dbReference type="PROSITE" id="PS01245">
    <property type="entry name" value="RIO1"/>
    <property type="match status" value="1"/>
</dbReference>
<name>A0A0W8F0Y8_9ZZZZ</name>
<comment type="catalytic activity">
    <reaction evidence="12">
        <text>L-seryl-[protein] + ATP = O-phospho-L-seryl-[protein] + ADP + H(+)</text>
        <dbReference type="Rhea" id="RHEA:17989"/>
        <dbReference type="Rhea" id="RHEA-COMP:9863"/>
        <dbReference type="Rhea" id="RHEA-COMP:11604"/>
        <dbReference type="ChEBI" id="CHEBI:15378"/>
        <dbReference type="ChEBI" id="CHEBI:29999"/>
        <dbReference type="ChEBI" id="CHEBI:30616"/>
        <dbReference type="ChEBI" id="CHEBI:83421"/>
        <dbReference type="ChEBI" id="CHEBI:456216"/>
        <dbReference type="EC" id="2.7.11.1"/>
    </reaction>
</comment>
<sequence length="285" mass="32443">MGISADQIRGLHTYEIRILLILERLMRRYRWVPLDILRRTLGLSESEVSYRLGRLMDAGFVRFDAVPYEGYSLIFQGYDALALISLSKKGTVQALGNLIGEGKEAVVYEALGLSPLALKFHHVGQRSFQTPRVSREYMPEEGHCPWLFASRLSAEREYEALQQLHPAVSVPLPVGINRHTVVMEFVPGATLNRCSLASPREILHEIIDAVRSAYNAGIIHADLSEYNVMHDGYRCYLIDWPQWVATDHPNAPELLMRDLGNITRYFQRKYRVELPASEAYQLVTG</sequence>
<reference evidence="14" key="1">
    <citation type="journal article" date="2015" name="Proc. Natl. Acad. Sci. U.S.A.">
        <title>Networks of energetic and metabolic interactions define dynamics in microbial communities.</title>
        <authorList>
            <person name="Embree M."/>
            <person name="Liu J.K."/>
            <person name="Al-Bassam M.M."/>
            <person name="Zengler K."/>
        </authorList>
    </citation>
    <scope>NUCLEOTIDE SEQUENCE</scope>
</reference>
<dbReference type="Gene3D" id="1.10.510.10">
    <property type="entry name" value="Transferase(Phosphotransferase) domain 1"/>
    <property type="match status" value="1"/>
</dbReference>
<dbReference type="SUPFAM" id="SSF56112">
    <property type="entry name" value="Protein kinase-like (PK-like)"/>
    <property type="match status" value="1"/>
</dbReference>
<dbReference type="EMBL" id="LNQE01001652">
    <property type="protein sequence ID" value="KUG14497.1"/>
    <property type="molecule type" value="Genomic_DNA"/>
</dbReference>
<keyword evidence="10" id="KW-0460">Magnesium</keyword>
<keyword evidence="9" id="KW-0067">ATP-binding</keyword>
<dbReference type="SMART" id="SM00090">
    <property type="entry name" value="RIO"/>
    <property type="match status" value="1"/>
</dbReference>
<evidence type="ECO:0000256" key="9">
    <source>
        <dbReference type="ARBA" id="ARBA00022840"/>
    </source>
</evidence>
<keyword evidence="4 14" id="KW-0723">Serine/threonine-protein kinase</keyword>
<dbReference type="InterPro" id="IPR015285">
    <property type="entry name" value="RIO2_wHTH_N"/>
</dbReference>
<dbReference type="GO" id="GO:0046872">
    <property type="term" value="F:metal ion binding"/>
    <property type="evidence" value="ECO:0007669"/>
    <property type="project" value="UniProtKB-KW"/>
</dbReference>
<evidence type="ECO:0000256" key="7">
    <source>
        <dbReference type="ARBA" id="ARBA00022741"/>
    </source>
</evidence>
<dbReference type="GO" id="GO:0005829">
    <property type="term" value="C:cytosol"/>
    <property type="evidence" value="ECO:0007669"/>
    <property type="project" value="TreeGrafter"/>
</dbReference>
<dbReference type="Gene3D" id="3.30.200.20">
    <property type="entry name" value="Phosphorylase Kinase, domain 1"/>
    <property type="match status" value="1"/>
</dbReference>
<proteinExistence type="inferred from homology"/>
<dbReference type="GO" id="GO:0030688">
    <property type="term" value="C:preribosome, small subunit precursor"/>
    <property type="evidence" value="ECO:0007669"/>
    <property type="project" value="TreeGrafter"/>
</dbReference>
<dbReference type="GO" id="GO:0005524">
    <property type="term" value="F:ATP binding"/>
    <property type="evidence" value="ECO:0007669"/>
    <property type="project" value="UniProtKB-KW"/>
</dbReference>
<evidence type="ECO:0000256" key="1">
    <source>
        <dbReference type="ARBA" id="ARBA00001946"/>
    </source>
</evidence>
<dbReference type="InterPro" id="IPR011009">
    <property type="entry name" value="Kinase-like_dom_sf"/>
</dbReference>
<evidence type="ECO:0000259" key="13">
    <source>
        <dbReference type="PROSITE" id="PS50011"/>
    </source>
</evidence>
<evidence type="ECO:0000313" key="14">
    <source>
        <dbReference type="EMBL" id="KUG14497.1"/>
    </source>
</evidence>
<keyword evidence="6" id="KW-0479">Metal-binding</keyword>
<comment type="catalytic activity">
    <reaction evidence="11">
        <text>L-threonyl-[protein] + ATP = O-phospho-L-threonyl-[protein] + ADP + H(+)</text>
        <dbReference type="Rhea" id="RHEA:46608"/>
        <dbReference type="Rhea" id="RHEA-COMP:11060"/>
        <dbReference type="Rhea" id="RHEA-COMP:11605"/>
        <dbReference type="ChEBI" id="CHEBI:15378"/>
        <dbReference type="ChEBI" id="CHEBI:30013"/>
        <dbReference type="ChEBI" id="CHEBI:30616"/>
        <dbReference type="ChEBI" id="CHEBI:61977"/>
        <dbReference type="ChEBI" id="CHEBI:456216"/>
        <dbReference type="EC" id="2.7.11.1"/>
    </reaction>
</comment>
<dbReference type="AlphaFoldDB" id="A0A0W8F0Y8"/>
<dbReference type="PROSITE" id="PS50011">
    <property type="entry name" value="PROTEIN_KINASE_DOM"/>
    <property type="match status" value="1"/>
</dbReference>
<dbReference type="GO" id="GO:0030490">
    <property type="term" value="P:maturation of SSU-rRNA"/>
    <property type="evidence" value="ECO:0007669"/>
    <property type="project" value="TreeGrafter"/>
</dbReference>
<organism evidence="14">
    <name type="scientific">hydrocarbon metagenome</name>
    <dbReference type="NCBI Taxonomy" id="938273"/>
    <lineage>
        <taxon>unclassified sequences</taxon>
        <taxon>metagenomes</taxon>
        <taxon>ecological metagenomes</taxon>
    </lineage>
</organism>
<evidence type="ECO:0000256" key="3">
    <source>
        <dbReference type="ARBA" id="ARBA00012513"/>
    </source>
</evidence>
<dbReference type="PANTHER" id="PTHR45852:SF1">
    <property type="entry name" value="SERINE_THREONINE-PROTEIN KINASE RIO2"/>
    <property type="match status" value="1"/>
</dbReference>
<dbReference type="InterPro" id="IPR000687">
    <property type="entry name" value="RIO_kinase"/>
</dbReference>
<dbReference type="EC" id="2.7.11.1" evidence="3"/>
<evidence type="ECO:0000256" key="6">
    <source>
        <dbReference type="ARBA" id="ARBA00022723"/>
    </source>
</evidence>
<feature type="domain" description="Protein kinase" evidence="13">
    <location>
        <begin position="93"/>
        <end position="285"/>
    </location>
</feature>
<dbReference type="InterPro" id="IPR018935">
    <property type="entry name" value="RIO_kinase_CS"/>
</dbReference>
<evidence type="ECO:0000256" key="11">
    <source>
        <dbReference type="ARBA" id="ARBA00047899"/>
    </source>
</evidence>
<evidence type="ECO:0000256" key="12">
    <source>
        <dbReference type="ARBA" id="ARBA00048679"/>
    </source>
</evidence>
<dbReference type="InterPro" id="IPR018934">
    <property type="entry name" value="RIO_dom"/>
</dbReference>
<keyword evidence="5" id="KW-0808">Transferase</keyword>
<comment type="cofactor">
    <cofactor evidence="1">
        <name>Mg(2+)</name>
        <dbReference type="ChEBI" id="CHEBI:18420"/>
    </cofactor>
</comment>
<gene>
    <name evidence="14" type="ORF">ASZ90_015864</name>
</gene>
<evidence type="ECO:0000256" key="2">
    <source>
        <dbReference type="ARBA" id="ARBA00009196"/>
    </source>
</evidence>
<comment type="similarity">
    <text evidence="2">Belongs to the protein kinase superfamily. RIO-type Ser/Thr kinase family.</text>
</comment>
<evidence type="ECO:0000256" key="10">
    <source>
        <dbReference type="ARBA" id="ARBA00022842"/>
    </source>
</evidence>
<dbReference type="GO" id="GO:0004674">
    <property type="term" value="F:protein serine/threonine kinase activity"/>
    <property type="evidence" value="ECO:0007669"/>
    <property type="project" value="UniProtKB-KW"/>
</dbReference>
<evidence type="ECO:0000256" key="5">
    <source>
        <dbReference type="ARBA" id="ARBA00022679"/>
    </source>
</evidence>
<dbReference type="InterPro" id="IPR036388">
    <property type="entry name" value="WH-like_DNA-bd_sf"/>
</dbReference>